<keyword evidence="4" id="KW-1185">Reference proteome</keyword>
<dbReference type="InterPro" id="IPR036047">
    <property type="entry name" value="F-box-like_dom_sf"/>
</dbReference>
<dbReference type="InterPro" id="IPR001810">
    <property type="entry name" value="F-box_dom"/>
</dbReference>
<dbReference type="SUPFAM" id="SSF52047">
    <property type="entry name" value="RNI-like"/>
    <property type="match status" value="1"/>
</dbReference>
<reference evidence="3 4" key="1">
    <citation type="submission" date="2016-06" db="EMBL/GenBank/DDBJ databases">
        <title>Evolution of pathogenesis and genome organization in the Tremellales.</title>
        <authorList>
            <person name="Cuomo C."/>
            <person name="Litvintseva A."/>
            <person name="Heitman J."/>
            <person name="Chen Y."/>
            <person name="Sun S."/>
            <person name="Springer D."/>
            <person name="Dromer F."/>
            <person name="Young S."/>
            <person name="Zeng Q."/>
            <person name="Chapman S."/>
            <person name="Gujja S."/>
            <person name="Saif S."/>
            <person name="Birren B."/>
        </authorList>
    </citation>
    <scope>NUCLEOTIDE SEQUENCE [LARGE SCALE GENOMIC DNA]</scope>
    <source>
        <strain evidence="3 4">ATCC 28783</strain>
    </source>
</reference>
<dbReference type="SUPFAM" id="SSF81383">
    <property type="entry name" value="F-box domain"/>
    <property type="match status" value="1"/>
</dbReference>
<evidence type="ECO:0000313" key="4">
    <source>
        <dbReference type="Proteomes" id="UP000289152"/>
    </source>
</evidence>
<dbReference type="Proteomes" id="UP000289152">
    <property type="component" value="Unassembled WGS sequence"/>
</dbReference>
<feature type="compositionally biased region" description="Pro residues" evidence="1">
    <location>
        <begin position="415"/>
        <end position="424"/>
    </location>
</feature>
<dbReference type="Gene3D" id="3.80.10.10">
    <property type="entry name" value="Ribonuclease Inhibitor"/>
    <property type="match status" value="1"/>
</dbReference>
<protein>
    <recommendedName>
        <fullName evidence="2">F-box domain-containing protein</fullName>
    </recommendedName>
</protein>
<comment type="caution">
    <text evidence="3">The sequence shown here is derived from an EMBL/GenBank/DDBJ whole genome shotgun (WGS) entry which is preliminary data.</text>
</comment>
<feature type="region of interest" description="Disordered" evidence="1">
    <location>
        <begin position="543"/>
        <end position="574"/>
    </location>
</feature>
<feature type="region of interest" description="Disordered" evidence="1">
    <location>
        <begin position="473"/>
        <end position="523"/>
    </location>
</feature>
<dbReference type="STRING" id="5217.A0A4Q1BNW5"/>
<organism evidence="3 4">
    <name type="scientific">Tremella mesenterica</name>
    <name type="common">Jelly fungus</name>
    <dbReference type="NCBI Taxonomy" id="5217"/>
    <lineage>
        <taxon>Eukaryota</taxon>
        <taxon>Fungi</taxon>
        <taxon>Dikarya</taxon>
        <taxon>Basidiomycota</taxon>
        <taxon>Agaricomycotina</taxon>
        <taxon>Tremellomycetes</taxon>
        <taxon>Tremellales</taxon>
        <taxon>Tremellaceae</taxon>
        <taxon>Tremella</taxon>
    </lineage>
</organism>
<sequence>MDITLLPPTDILTHHSHVSRLLPSPIPNTHTRRYRQSSYFAPTTFLRFPLSSCYLGYRGRGRSPDPQPPSDGRCLVDNLPDEIWLQIMGNFEWDEILSLRPVSKRFASLCLSPTLHHTLTLLSLPPSPLPDLLVRHLLPGIRHLHLHLFPYPSPASAGNHPTTVLLDLLQQLPEDQLLSLSLPFSAPYLPPSELGMVLARIGGKLEKLDLRGSGLAGPGWLRWISLIGVKGRGLRELDVGFTSITALPSLSTSSTLSSTSSFSIDSSPSSEAETFSHLRTLSLASCSSLPTAALAEFLATVPHNLEHLDLSRLDQITLPSLMALRVVSATVEDVRPGCTWGEEKPEPTKLKEIKVVGIDHLTRTDVRRLKVNWEDQRRECMPWEPMMVAVPLPRVWGEPRPSIRHSPESINSQLPIPPTPPRTPLQPRNLSPPSSSDSSPESIIGPSTPITPHTPHTLITSAASSDTIHLKGVHPFLQTPPRSVRPSPDRYLTRIKGRDEVSPDGSESDSEDLTRSSNPSTLSGLTNLSNFLDSSELLHDADIAREGSRKNQRDTWGPWERKQREKEKREAEQKQKMQIININIVHSAILESEDEAGYRQFIGEVAAATTTTLGMGR</sequence>
<dbReference type="VEuPathDB" id="FungiDB:TREMEDRAFT_63029"/>
<evidence type="ECO:0000256" key="1">
    <source>
        <dbReference type="SAM" id="MobiDB-lite"/>
    </source>
</evidence>
<feature type="compositionally biased region" description="Basic and acidic residues" evidence="1">
    <location>
        <begin position="487"/>
        <end position="501"/>
    </location>
</feature>
<name>A0A4Q1BNW5_TREME</name>
<accession>A0A4Q1BNW5</accession>
<dbReference type="PROSITE" id="PS50181">
    <property type="entry name" value="FBOX"/>
    <property type="match status" value="1"/>
</dbReference>
<dbReference type="EMBL" id="SDIL01000029">
    <property type="protein sequence ID" value="RXK39581.1"/>
    <property type="molecule type" value="Genomic_DNA"/>
</dbReference>
<dbReference type="AlphaFoldDB" id="A0A4Q1BNW5"/>
<dbReference type="InterPro" id="IPR032675">
    <property type="entry name" value="LRR_dom_sf"/>
</dbReference>
<proteinExistence type="predicted"/>
<evidence type="ECO:0000313" key="3">
    <source>
        <dbReference type="EMBL" id="RXK39581.1"/>
    </source>
</evidence>
<dbReference type="OrthoDB" id="3219396at2759"/>
<gene>
    <name evidence="3" type="ORF">M231_03083</name>
</gene>
<evidence type="ECO:0000259" key="2">
    <source>
        <dbReference type="PROSITE" id="PS50181"/>
    </source>
</evidence>
<dbReference type="SMART" id="SM00256">
    <property type="entry name" value="FBOX"/>
    <property type="match status" value="1"/>
</dbReference>
<dbReference type="Pfam" id="PF12937">
    <property type="entry name" value="F-box-like"/>
    <property type="match status" value="1"/>
</dbReference>
<dbReference type="InParanoid" id="A0A4Q1BNW5"/>
<feature type="region of interest" description="Disordered" evidence="1">
    <location>
        <begin position="403"/>
        <end position="457"/>
    </location>
</feature>
<feature type="domain" description="F-box" evidence="2">
    <location>
        <begin position="73"/>
        <end position="119"/>
    </location>
</feature>
<feature type="compositionally biased region" description="Low complexity" evidence="1">
    <location>
        <begin position="425"/>
        <end position="457"/>
    </location>
</feature>